<dbReference type="Pfam" id="PF02769">
    <property type="entry name" value="AIRS_C"/>
    <property type="match status" value="1"/>
</dbReference>
<sequence>MLIGGRTGRDGIHGATFSSDVITDKHGDEFSHAVQIGNAITEKKMLDVILQARDCGPLYNAITDCGAGGYPAPLVKWGSHTGATVELDKVPLKYDGLKYAEIWISEAQERIVLSVAPENVARILELAAAEDVEATDIGVFDGSGKLTLLYQGQNVGCMDMEFIHDGLPSPIRQAVWQEPVLPKATVAEPTDYAQTLSQLLAMPTLASKHWIIRQYDHEVQG</sequence>
<dbReference type="Gene3D" id="3.30.1330.10">
    <property type="entry name" value="PurM-like, N-terminal domain"/>
    <property type="match status" value="1"/>
</dbReference>
<dbReference type="Gene3D" id="3.90.650.10">
    <property type="entry name" value="PurM-like C-terminal domain"/>
    <property type="match status" value="1"/>
</dbReference>
<dbReference type="GO" id="GO:0006189">
    <property type="term" value="P:'de novo' IMP biosynthetic process"/>
    <property type="evidence" value="ECO:0007669"/>
    <property type="project" value="InterPro"/>
</dbReference>
<dbReference type="InterPro" id="IPR036676">
    <property type="entry name" value="PurM-like_C_sf"/>
</dbReference>
<organism evidence="2">
    <name type="scientific">mine drainage metagenome</name>
    <dbReference type="NCBI Taxonomy" id="410659"/>
    <lineage>
        <taxon>unclassified sequences</taxon>
        <taxon>metagenomes</taxon>
        <taxon>ecological metagenomes</taxon>
    </lineage>
</organism>
<dbReference type="InterPro" id="IPR010074">
    <property type="entry name" value="PRibForGlyAmidine_synth_PurL"/>
</dbReference>
<dbReference type="PANTHER" id="PTHR43555:SF1">
    <property type="entry name" value="PHOSPHORIBOSYLFORMYLGLYCINAMIDINE SYNTHASE SUBUNIT PURL"/>
    <property type="match status" value="1"/>
</dbReference>
<evidence type="ECO:0000259" key="1">
    <source>
        <dbReference type="Pfam" id="PF02769"/>
    </source>
</evidence>
<evidence type="ECO:0000313" key="2">
    <source>
        <dbReference type="EMBL" id="EQD51141.1"/>
    </source>
</evidence>
<dbReference type="GO" id="GO:0004642">
    <property type="term" value="F:phosphoribosylformylglycinamidine synthase activity"/>
    <property type="evidence" value="ECO:0007669"/>
    <property type="project" value="InterPro"/>
</dbReference>
<dbReference type="PANTHER" id="PTHR43555">
    <property type="entry name" value="PHOSPHORIBOSYLFORMYLGLYCINAMIDINE SYNTHASE SUBUNIT PURL"/>
    <property type="match status" value="1"/>
</dbReference>
<dbReference type="InterPro" id="IPR010918">
    <property type="entry name" value="PurM-like_C_dom"/>
</dbReference>
<accession>T0ZSA0</accession>
<proteinExistence type="predicted"/>
<dbReference type="AlphaFoldDB" id="T0ZSA0"/>
<feature type="non-terminal residue" evidence="2">
    <location>
        <position position="221"/>
    </location>
</feature>
<name>T0ZSA0_9ZZZZ</name>
<dbReference type="SUPFAM" id="SSF56042">
    <property type="entry name" value="PurM C-terminal domain-like"/>
    <property type="match status" value="1"/>
</dbReference>
<dbReference type="InterPro" id="IPR036921">
    <property type="entry name" value="PurM-like_N_sf"/>
</dbReference>
<protein>
    <submittedName>
        <fullName evidence="2">Phosphoribosylformylglycinamidine synthase II</fullName>
    </submittedName>
</protein>
<reference evidence="2" key="2">
    <citation type="journal article" date="2014" name="ISME J.">
        <title>Microbial stratification in low pH oxic and suboxic macroscopic growths along an acid mine drainage.</title>
        <authorList>
            <person name="Mendez-Garcia C."/>
            <person name="Mesa V."/>
            <person name="Sprenger R.R."/>
            <person name="Richter M."/>
            <person name="Diez M.S."/>
            <person name="Solano J."/>
            <person name="Bargiela R."/>
            <person name="Golyshina O.V."/>
            <person name="Manteca A."/>
            <person name="Ramos J.L."/>
            <person name="Gallego J.R."/>
            <person name="Llorente I."/>
            <person name="Martins Dos Santos V.A."/>
            <person name="Jensen O.N."/>
            <person name="Pelaez A.I."/>
            <person name="Sanchez J."/>
            <person name="Ferrer M."/>
        </authorList>
    </citation>
    <scope>NUCLEOTIDE SEQUENCE</scope>
</reference>
<reference evidence="2" key="1">
    <citation type="submission" date="2013-08" db="EMBL/GenBank/DDBJ databases">
        <authorList>
            <person name="Mendez C."/>
            <person name="Richter M."/>
            <person name="Ferrer M."/>
            <person name="Sanchez J."/>
        </authorList>
    </citation>
    <scope>NUCLEOTIDE SEQUENCE</scope>
</reference>
<dbReference type="EMBL" id="AUZX01009636">
    <property type="protein sequence ID" value="EQD51141.1"/>
    <property type="molecule type" value="Genomic_DNA"/>
</dbReference>
<feature type="domain" description="PurM-like C-terminal" evidence="1">
    <location>
        <begin position="5"/>
        <end position="149"/>
    </location>
</feature>
<comment type="caution">
    <text evidence="2">The sequence shown here is derived from an EMBL/GenBank/DDBJ whole genome shotgun (WGS) entry which is preliminary data.</text>
</comment>
<gene>
    <name evidence="2" type="ORF">B1A_13182</name>
</gene>